<dbReference type="EMBL" id="CP001618">
    <property type="protein sequence ID" value="ACQ80892.1"/>
    <property type="molecule type" value="Genomic_DNA"/>
</dbReference>
<dbReference type="HOGENOM" id="CLU_154638_1_1_11"/>
<proteinExistence type="predicted"/>
<dbReference type="RefSeq" id="WP_015883132.1">
    <property type="nucleotide sequence ID" value="NC_012669.1"/>
</dbReference>
<dbReference type="InterPro" id="IPR015018">
    <property type="entry name" value="DUF1905"/>
</dbReference>
<evidence type="ECO:0008006" key="3">
    <source>
        <dbReference type="Google" id="ProtNLM"/>
    </source>
</evidence>
<dbReference type="Pfam" id="PF08922">
    <property type="entry name" value="DUF1905"/>
    <property type="match status" value="1"/>
</dbReference>
<keyword evidence="2" id="KW-1185">Reference proteome</keyword>
<reference evidence="1 2" key="1">
    <citation type="journal article" date="2009" name="Stand. Genomic Sci.">
        <title>Complete genome sequence of Beutenbergia cavernae type strain (HKI 0122).</title>
        <authorList>
            <person name="Land M."/>
            <person name="Pukall R."/>
            <person name="Abt B."/>
            <person name="Goker M."/>
            <person name="Rohde M."/>
            <person name="Glavina Del Rio T."/>
            <person name="Tice H."/>
            <person name="Copeland A."/>
            <person name="Cheng J.F."/>
            <person name="Lucas S."/>
            <person name="Chen F."/>
            <person name="Nolan M."/>
            <person name="Bruce D."/>
            <person name="Goodwin L."/>
            <person name="Pitluck S."/>
            <person name="Ivanova N."/>
            <person name="Mavromatis K."/>
            <person name="Ovchinnikova G."/>
            <person name="Pati A."/>
            <person name="Chen A."/>
            <person name="Palaniappan K."/>
            <person name="Hauser L."/>
            <person name="Chang Y.J."/>
            <person name="Jefferies C.C."/>
            <person name="Saunders E."/>
            <person name="Brettin T."/>
            <person name="Detter J.C."/>
            <person name="Han C."/>
            <person name="Chain P."/>
            <person name="Bristow J."/>
            <person name="Eisen J.A."/>
            <person name="Markowitz V."/>
            <person name="Hugenholtz P."/>
            <person name="Kyrpides N.C."/>
            <person name="Klenk H.P."/>
            <person name="Lapidus A."/>
        </authorList>
    </citation>
    <scope>NUCLEOTIDE SEQUENCE [LARGE SCALE GENOMIC DNA]</scope>
    <source>
        <strain evidence="2">ATCC BAA-8 / DSM 12333 / NBRC 16432</strain>
    </source>
</reference>
<sequence length="103" mass="11171">MSAATYTFDAALWWWKPDSSWVFLTVPPEHADEILELTGDSPRGFGAVRVEVRIGATTWRTSVFPDDKRGSYVLPVKKGVRAAEGLEVGSLATVHLAVLPTGG</sequence>
<dbReference type="STRING" id="471853.Bcav_2647"/>
<organism evidence="1 2">
    <name type="scientific">Beutenbergia cavernae (strain ATCC BAA-8 / DSM 12333 / CCUG 43141 / JCM 11478 / NBRC 16432 / NCIMB 13614 / HKI 0122)</name>
    <dbReference type="NCBI Taxonomy" id="471853"/>
    <lineage>
        <taxon>Bacteria</taxon>
        <taxon>Bacillati</taxon>
        <taxon>Actinomycetota</taxon>
        <taxon>Actinomycetes</taxon>
        <taxon>Micrococcales</taxon>
        <taxon>Beutenbergiaceae</taxon>
        <taxon>Beutenbergia</taxon>
    </lineage>
</organism>
<name>C5BXK9_BEUC1</name>
<accession>C5BXK9</accession>
<dbReference type="eggNOG" id="ENOG5032YNP">
    <property type="taxonomic scope" value="Bacteria"/>
</dbReference>
<dbReference type="AlphaFoldDB" id="C5BXK9"/>
<gene>
    <name evidence="1" type="ordered locus">Bcav_2647</name>
</gene>
<evidence type="ECO:0000313" key="1">
    <source>
        <dbReference type="EMBL" id="ACQ80892.1"/>
    </source>
</evidence>
<dbReference type="Gene3D" id="2.40.30.100">
    <property type="entry name" value="AF2212/PG0164-like"/>
    <property type="match status" value="1"/>
</dbReference>
<dbReference type="KEGG" id="bcv:Bcav_2647"/>
<dbReference type="SUPFAM" id="SSF141694">
    <property type="entry name" value="AF2212/PG0164-like"/>
    <property type="match status" value="1"/>
</dbReference>
<dbReference type="InterPro" id="IPR037079">
    <property type="entry name" value="AF2212/PG0164-like_sf"/>
</dbReference>
<protein>
    <recommendedName>
        <fullName evidence="3">DUF1905 domain-containing protein</fullName>
    </recommendedName>
</protein>
<evidence type="ECO:0000313" key="2">
    <source>
        <dbReference type="Proteomes" id="UP000007962"/>
    </source>
</evidence>
<dbReference type="Proteomes" id="UP000007962">
    <property type="component" value="Chromosome"/>
</dbReference>